<evidence type="ECO:0000256" key="1">
    <source>
        <dbReference type="ARBA" id="ARBA00005369"/>
    </source>
</evidence>
<evidence type="ECO:0000256" key="2">
    <source>
        <dbReference type="ARBA" id="ARBA00022603"/>
    </source>
</evidence>
<dbReference type="GO" id="GO:0030091">
    <property type="term" value="P:protein repair"/>
    <property type="evidence" value="ECO:0007669"/>
    <property type="project" value="UniProtKB-ARBA"/>
</dbReference>
<keyword evidence="4 6" id="KW-0949">S-adenosyl-L-methionine</keyword>
<dbReference type="EC" id="2.1.1.77" evidence="6"/>
<dbReference type="Pfam" id="PF01135">
    <property type="entry name" value="PCMT"/>
    <property type="match status" value="1"/>
</dbReference>
<comment type="similarity">
    <text evidence="1 6">Belongs to the methyltransferase superfamily. L-isoaspartyl/D-aspartyl protein methyltransferase family.</text>
</comment>
<dbReference type="GO" id="GO:0032259">
    <property type="term" value="P:methylation"/>
    <property type="evidence" value="ECO:0007669"/>
    <property type="project" value="UniProtKB-KW"/>
</dbReference>
<evidence type="ECO:0000313" key="8">
    <source>
        <dbReference type="Proteomes" id="UP001420932"/>
    </source>
</evidence>
<dbReference type="PROSITE" id="PS01279">
    <property type="entry name" value="PCMT"/>
    <property type="match status" value="1"/>
</dbReference>
<name>A0AAP0IFE4_9MAGN</name>
<dbReference type="FunFam" id="3.40.50.150:FF:000027">
    <property type="entry name" value="Protein-L-isoaspartate O-methyltransferase"/>
    <property type="match status" value="1"/>
</dbReference>
<dbReference type="EMBL" id="JBBNAF010000009">
    <property type="protein sequence ID" value="KAK9113582.1"/>
    <property type="molecule type" value="Genomic_DNA"/>
</dbReference>
<dbReference type="Gene3D" id="3.40.50.150">
    <property type="entry name" value="Vaccinia Virus protein VP39"/>
    <property type="match status" value="1"/>
</dbReference>
<comment type="caution">
    <text evidence="7">The sequence shown here is derived from an EMBL/GenBank/DDBJ whole genome shotgun (WGS) entry which is preliminary data.</text>
</comment>
<dbReference type="GO" id="GO:0005737">
    <property type="term" value="C:cytoplasm"/>
    <property type="evidence" value="ECO:0007669"/>
    <property type="project" value="TreeGrafter"/>
</dbReference>
<dbReference type="InterPro" id="IPR029063">
    <property type="entry name" value="SAM-dependent_MTases_sf"/>
</dbReference>
<evidence type="ECO:0000256" key="3">
    <source>
        <dbReference type="ARBA" id="ARBA00022679"/>
    </source>
</evidence>
<evidence type="ECO:0000256" key="6">
    <source>
        <dbReference type="RuleBase" id="RU003802"/>
    </source>
</evidence>
<dbReference type="PANTHER" id="PTHR11579:SF28">
    <property type="entry name" value="PROTEIN-L-ISOASPARTATE O-METHYLTRANSFERASE 1"/>
    <property type="match status" value="1"/>
</dbReference>
<dbReference type="NCBIfam" id="TIGR00080">
    <property type="entry name" value="pimt"/>
    <property type="match status" value="1"/>
</dbReference>
<keyword evidence="8" id="KW-1185">Reference proteome</keyword>
<dbReference type="InterPro" id="IPR000682">
    <property type="entry name" value="PCMT"/>
</dbReference>
<dbReference type="PANTHER" id="PTHR11579">
    <property type="entry name" value="PROTEIN-L-ISOASPARTATE O-METHYLTRANSFERASE"/>
    <property type="match status" value="1"/>
</dbReference>
<evidence type="ECO:0000256" key="4">
    <source>
        <dbReference type="ARBA" id="ARBA00022691"/>
    </source>
</evidence>
<evidence type="ECO:0000256" key="5">
    <source>
        <dbReference type="ARBA" id="ARBA00029295"/>
    </source>
</evidence>
<sequence>MREPVGVEMHSSSLVVSPPPPPPLDLCAASGRRASSLLALHPLTTSASLLLLLLLRVVRFAVRRETLARIGSNKELVEYLQQNGALKLKKVAEVMETVDRGLFVPHGNLPYVDSPMDIGYNATISAPHMHSACLELLEKNLQPGMHALDVGSGTGYLTACFALMVGPQGRVAGVEHIPELVASSIKNIQNSAAAPLLKEGSLVVHVGDGRLGWPDFGPYDAIHVGAAAPDIPRPLLDQLKPGGRMVIPVGTFSQDLKVVEKKLDGSISVHNETSVRYVPLTSREGQLQGY</sequence>
<dbReference type="SUPFAM" id="SSF53335">
    <property type="entry name" value="S-adenosyl-L-methionine-dependent methyltransferases"/>
    <property type="match status" value="1"/>
</dbReference>
<dbReference type="GO" id="GO:0004719">
    <property type="term" value="F:protein-L-isoaspartate (D-aspartate) O-methyltransferase activity"/>
    <property type="evidence" value="ECO:0007669"/>
    <property type="project" value="UniProtKB-UniRule"/>
</dbReference>
<comment type="catalytic activity">
    <reaction evidence="5 6">
        <text>[protein]-L-isoaspartate + S-adenosyl-L-methionine = [protein]-L-isoaspartate alpha-methyl ester + S-adenosyl-L-homocysteine</text>
        <dbReference type="Rhea" id="RHEA:12705"/>
        <dbReference type="Rhea" id="RHEA-COMP:12143"/>
        <dbReference type="Rhea" id="RHEA-COMP:12144"/>
        <dbReference type="ChEBI" id="CHEBI:57856"/>
        <dbReference type="ChEBI" id="CHEBI:59789"/>
        <dbReference type="ChEBI" id="CHEBI:90596"/>
        <dbReference type="ChEBI" id="CHEBI:90598"/>
        <dbReference type="EC" id="2.1.1.77"/>
    </reaction>
</comment>
<keyword evidence="3 6" id="KW-0808">Transferase</keyword>
<dbReference type="CDD" id="cd02440">
    <property type="entry name" value="AdoMet_MTases"/>
    <property type="match status" value="1"/>
</dbReference>
<accession>A0AAP0IFE4</accession>
<keyword evidence="2 6" id="KW-0489">Methyltransferase</keyword>
<dbReference type="Proteomes" id="UP001420932">
    <property type="component" value="Unassembled WGS sequence"/>
</dbReference>
<reference evidence="7 8" key="1">
    <citation type="submission" date="2024-01" db="EMBL/GenBank/DDBJ databases">
        <title>Genome assemblies of Stephania.</title>
        <authorList>
            <person name="Yang L."/>
        </authorList>
    </citation>
    <scope>NUCLEOTIDE SEQUENCE [LARGE SCALE GENOMIC DNA]</scope>
    <source>
        <strain evidence="7">YNDBR</strain>
        <tissue evidence="7">Leaf</tissue>
    </source>
</reference>
<evidence type="ECO:0000313" key="7">
    <source>
        <dbReference type="EMBL" id="KAK9113582.1"/>
    </source>
</evidence>
<protein>
    <recommendedName>
        <fullName evidence="6">Protein-L-isoaspartate O-methyltransferase</fullName>
        <ecNumber evidence="6">2.1.1.77</ecNumber>
    </recommendedName>
</protein>
<gene>
    <name evidence="7" type="ORF">Syun_020379</name>
</gene>
<dbReference type="AlphaFoldDB" id="A0AAP0IFE4"/>
<proteinExistence type="inferred from homology"/>
<organism evidence="7 8">
    <name type="scientific">Stephania yunnanensis</name>
    <dbReference type="NCBI Taxonomy" id="152371"/>
    <lineage>
        <taxon>Eukaryota</taxon>
        <taxon>Viridiplantae</taxon>
        <taxon>Streptophyta</taxon>
        <taxon>Embryophyta</taxon>
        <taxon>Tracheophyta</taxon>
        <taxon>Spermatophyta</taxon>
        <taxon>Magnoliopsida</taxon>
        <taxon>Ranunculales</taxon>
        <taxon>Menispermaceae</taxon>
        <taxon>Menispermoideae</taxon>
        <taxon>Cissampelideae</taxon>
        <taxon>Stephania</taxon>
    </lineage>
</organism>